<protein>
    <recommendedName>
        <fullName evidence="6">Sortase</fullName>
    </recommendedName>
</protein>
<dbReference type="Proteomes" id="UP000631312">
    <property type="component" value="Unassembled WGS sequence"/>
</dbReference>
<evidence type="ECO:0000313" key="3">
    <source>
        <dbReference type="EMBL" id="MBB4748407.1"/>
    </source>
</evidence>
<dbReference type="RefSeq" id="WP_188120901.1">
    <property type="nucleotide sequence ID" value="NZ_JACHNC010000001.1"/>
</dbReference>
<sequence length="215" mass="23306">MGKTSRTGRFRARMTSISALALVMVTSGLFSAYASANTYEAMANRDIPVSDVVESVRFTSDDATDDQLVSAYRATYSPGMFGTPEMIKLPEAGKHIRITPATYQGGHWKATKGIAHTFLNAGPRQKVFGSAFIYMRLNTLTTKNLGQVYPGDLVNIVTTQGWQLGYRVTTVGTDVSQLKPFDDASDSAIVVTFIDDKTGAVSCFIAHLSKVGDRT</sequence>
<evidence type="ECO:0000313" key="2">
    <source>
        <dbReference type="EMBL" id="GIE37689.1"/>
    </source>
</evidence>
<reference evidence="3 4" key="1">
    <citation type="submission" date="2020-08" db="EMBL/GenBank/DDBJ databases">
        <title>Sequencing the genomes of 1000 actinobacteria strains.</title>
        <authorList>
            <person name="Klenk H.-P."/>
        </authorList>
    </citation>
    <scope>NUCLEOTIDE SEQUENCE [LARGE SCALE GENOMIC DNA]</scope>
    <source>
        <strain evidence="3 4">DSM 43150</strain>
    </source>
</reference>
<organism evidence="3 4">
    <name type="scientific">Actinoplanes lobatus</name>
    <dbReference type="NCBI Taxonomy" id="113568"/>
    <lineage>
        <taxon>Bacteria</taxon>
        <taxon>Bacillati</taxon>
        <taxon>Actinomycetota</taxon>
        <taxon>Actinomycetes</taxon>
        <taxon>Micromonosporales</taxon>
        <taxon>Micromonosporaceae</taxon>
        <taxon>Actinoplanes</taxon>
    </lineage>
</organism>
<evidence type="ECO:0000313" key="5">
    <source>
        <dbReference type="Proteomes" id="UP000631312"/>
    </source>
</evidence>
<evidence type="ECO:0000256" key="1">
    <source>
        <dbReference type="SAM" id="SignalP"/>
    </source>
</evidence>
<keyword evidence="1" id="KW-0732">Signal</keyword>
<keyword evidence="5" id="KW-1185">Reference proteome</keyword>
<reference evidence="2 5" key="2">
    <citation type="submission" date="2021-01" db="EMBL/GenBank/DDBJ databases">
        <title>Whole genome shotgun sequence of Actinoplanes lobatus NBRC 12513.</title>
        <authorList>
            <person name="Komaki H."/>
            <person name="Tamura T."/>
        </authorList>
    </citation>
    <scope>NUCLEOTIDE SEQUENCE [LARGE SCALE GENOMIC DNA]</scope>
    <source>
        <strain evidence="2 5">NBRC 12513</strain>
    </source>
</reference>
<evidence type="ECO:0008006" key="6">
    <source>
        <dbReference type="Google" id="ProtNLM"/>
    </source>
</evidence>
<feature type="signal peptide" evidence="1">
    <location>
        <begin position="1"/>
        <end position="36"/>
    </location>
</feature>
<proteinExistence type="predicted"/>
<comment type="caution">
    <text evidence="3">The sequence shown here is derived from an EMBL/GenBank/DDBJ whole genome shotgun (WGS) entry which is preliminary data.</text>
</comment>
<dbReference type="EMBL" id="JACHNC010000001">
    <property type="protein sequence ID" value="MBB4748407.1"/>
    <property type="molecule type" value="Genomic_DNA"/>
</dbReference>
<dbReference type="EMBL" id="BOMP01000008">
    <property type="protein sequence ID" value="GIE37689.1"/>
    <property type="molecule type" value="Genomic_DNA"/>
</dbReference>
<evidence type="ECO:0000313" key="4">
    <source>
        <dbReference type="Proteomes" id="UP000590511"/>
    </source>
</evidence>
<feature type="chain" id="PRO_5030836897" description="Sortase" evidence="1">
    <location>
        <begin position="37"/>
        <end position="215"/>
    </location>
</feature>
<gene>
    <name evidence="2" type="ORF">Alo02nite_05870</name>
    <name evidence="3" type="ORF">BJ964_002568</name>
</gene>
<dbReference type="AlphaFoldDB" id="A0A7W7HDA2"/>
<dbReference type="Proteomes" id="UP000590511">
    <property type="component" value="Unassembled WGS sequence"/>
</dbReference>
<accession>A0A7W7HDA2</accession>
<name>A0A7W7HDA2_9ACTN</name>